<keyword evidence="1 3" id="KW-0732">Signal</keyword>
<evidence type="ECO:0000313" key="5">
    <source>
        <dbReference type="EMBL" id="SDW44505.1"/>
    </source>
</evidence>
<evidence type="ECO:0000256" key="1">
    <source>
        <dbReference type="ARBA" id="ARBA00022729"/>
    </source>
</evidence>
<organism evidence="5 6">
    <name type="scientific">Capnocytophaga granulosa</name>
    <dbReference type="NCBI Taxonomy" id="45242"/>
    <lineage>
        <taxon>Bacteria</taxon>
        <taxon>Pseudomonadati</taxon>
        <taxon>Bacteroidota</taxon>
        <taxon>Flavobacteriia</taxon>
        <taxon>Flavobacteriales</taxon>
        <taxon>Flavobacteriaceae</taxon>
        <taxon>Capnocytophaga</taxon>
    </lineage>
</organism>
<dbReference type="EMBL" id="FNND01000002">
    <property type="protein sequence ID" value="SDW44505.1"/>
    <property type="molecule type" value="Genomic_DNA"/>
</dbReference>
<protein>
    <submittedName>
        <fullName evidence="5">Ig-like domain-containing protein</fullName>
    </submittedName>
</protein>
<dbReference type="InterPro" id="IPR032812">
    <property type="entry name" value="SbsA_Ig"/>
</dbReference>
<sequence>MKKTYLYLLGGALLLWVACARVGSPTGGAQDKTPPKVVKTIPPNESVNFTGNRIRIYFDEFVTLKDIRKQLIVSPPLAYFPEITPSGNASKYINIKILDTLRANTTYTLNFGKSIQDNNEGNPLSFYTYTFSTGNTIDSLTLKGRIKDALLPKADNFVNVMLYEMGEKYSDSVVYKERPLYVVNTLDSLTSFELTHLKAGKYRLVAMKDKDNNYLFDPKSDKIAFYPTPITIPTDSTYTLSLFKEVPQTQTSRPFQSGEQRISIGYQGEKDSIQVKPLSPLPADWKWVMEKEPAKDTLWLWYHPKVEDSLKLLVKSNRTDTIKVNLRKMKPEKWKITPEFKGISPTEEEIVLSSNTPIHTFNKEAIKIMVAKDSIEVGFEPIFTPNTSQITLKVKVKEGEKYQFKAFSAFENFFGQKSDTLQDSFTAKKVEDFGSLKLTFKDDVPLPFIIELTDKEAKKVLYEQYVEQTSPSYSFPFLKAGNYRLRVIEDHNRNKKWDTGSYLKHLQAEPVHYFAKEIELRANWEIEQEISLAEQAEEKPKPTKENTTTAEEKPTKTEEKRVKK</sequence>
<dbReference type="OrthoDB" id="9809989at2"/>
<dbReference type="Pfam" id="PF13205">
    <property type="entry name" value="Big_5"/>
    <property type="match status" value="1"/>
</dbReference>
<proteinExistence type="predicted"/>
<feature type="compositionally biased region" description="Basic and acidic residues" evidence="2">
    <location>
        <begin position="536"/>
        <end position="564"/>
    </location>
</feature>
<comment type="caution">
    <text evidence="5">The sequence shown here is derived from an EMBL/GenBank/DDBJ whole genome shotgun (WGS) entry which is preliminary data.</text>
</comment>
<dbReference type="PROSITE" id="PS51257">
    <property type="entry name" value="PROKAR_LIPOPROTEIN"/>
    <property type="match status" value="1"/>
</dbReference>
<feature type="region of interest" description="Disordered" evidence="2">
    <location>
        <begin position="532"/>
        <end position="564"/>
    </location>
</feature>
<gene>
    <name evidence="5" type="ORF">SAMN05444420_102231</name>
</gene>
<dbReference type="RefSeq" id="WP_016420181.1">
    <property type="nucleotide sequence ID" value="NZ_FNND01000002.1"/>
</dbReference>
<feature type="chain" id="PRO_5028797995" evidence="3">
    <location>
        <begin position="21"/>
        <end position="564"/>
    </location>
</feature>
<feature type="domain" description="SbsA Ig-like" evidence="4">
    <location>
        <begin position="31"/>
        <end position="133"/>
    </location>
</feature>
<keyword evidence="6" id="KW-1185">Reference proteome</keyword>
<accession>A0A1H2TLD5</accession>
<dbReference type="AlphaFoldDB" id="A0A1H2TLD5"/>
<reference evidence="5 6" key="1">
    <citation type="submission" date="2016-10" db="EMBL/GenBank/DDBJ databases">
        <authorList>
            <person name="Varghese N."/>
            <person name="Submissions S."/>
        </authorList>
    </citation>
    <scope>NUCLEOTIDE SEQUENCE [LARGE SCALE GENOMIC DNA]</scope>
    <source>
        <strain evidence="5 6">DSM 11449</strain>
    </source>
</reference>
<feature type="signal peptide" evidence="3">
    <location>
        <begin position="1"/>
        <end position="20"/>
    </location>
</feature>
<evidence type="ECO:0000256" key="3">
    <source>
        <dbReference type="SAM" id="SignalP"/>
    </source>
</evidence>
<evidence type="ECO:0000259" key="4">
    <source>
        <dbReference type="Pfam" id="PF13205"/>
    </source>
</evidence>
<dbReference type="Proteomes" id="UP000182771">
    <property type="component" value="Unassembled WGS sequence"/>
</dbReference>
<dbReference type="GeneID" id="85016324"/>
<evidence type="ECO:0000313" key="6">
    <source>
        <dbReference type="Proteomes" id="UP000182771"/>
    </source>
</evidence>
<name>A0A1H2TLD5_9FLAO</name>
<evidence type="ECO:0000256" key="2">
    <source>
        <dbReference type="SAM" id="MobiDB-lite"/>
    </source>
</evidence>